<proteinExistence type="predicted"/>
<dbReference type="STRING" id="1156395.DBT_0429"/>
<dbReference type="Proteomes" id="UP000093080">
    <property type="component" value="Unassembled WGS sequence"/>
</dbReference>
<evidence type="ECO:0000313" key="2">
    <source>
        <dbReference type="Proteomes" id="UP000093080"/>
    </source>
</evidence>
<name>A0A1B9F7Q5_9BACT</name>
<dbReference type="Pfam" id="PF13289">
    <property type="entry name" value="SIR2_2"/>
    <property type="match status" value="1"/>
</dbReference>
<dbReference type="AlphaFoldDB" id="A0A1B9F7Q5"/>
<evidence type="ECO:0000313" key="1">
    <source>
        <dbReference type="EMBL" id="OCC15967.1"/>
    </source>
</evidence>
<reference evidence="1 2" key="1">
    <citation type="submission" date="2016-06" db="EMBL/GenBank/DDBJ databases">
        <title>Respiratory ammonification of nitrate coupled to the oxidation of elemental sulfur in deep-sea autotrophic thermophilic bacteria.</title>
        <authorList>
            <person name="Slobodkina G.B."/>
            <person name="Mardanov A.V."/>
            <person name="Ravin N.V."/>
            <person name="Frolova A.A."/>
            <person name="Viryasiv M.B."/>
            <person name="Chernyh N.A."/>
            <person name="Bonch-Osmolovskaya E.A."/>
            <person name="Slobodkin A.I."/>
        </authorList>
    </citation>
    <scope>NUCLEOTIDE SEQUENCE [LARGE SCALE GENOMIC DNA]</scope>
    <source>
        <strain evidence="1 2">S69</strain>
    </source>
</reference>
<comment type="caution">
    <text evidence="1">The sequence shown here is derived from an EMBL/GenBank/DDBJ whole genome shotgun (WGS) entry which is preliminary data.</text>
</comment>
<dbReference type="RefSeq" id="WP_067615947.1">
    <property type="nucleotide sequence ID" value="NZ_MAGO01000002.1"/>
</dbReference>
<sequence>MNEHECLSPKSGDSKQDGDLNRIFEAIRGNQVLVGGQDNMWKQLAPLLAEDPEDDERRQKVLKKYPEVLKELRICVGTLLKMDNVSFLLGAGASMDAGGVSLARIPFEVEQYLLEIGMADETPATWLMLFYDILAALTNTKSCDPSQRKETVSRIVNGQQPKKDYYLPRKNLEEFLTTLHTWQAALVGETITVAIGNGQELSISRLDLSDLIMHLTEGLTKACLLPLEDKRDALLIHRRLLKKVLTRPLNLRRVNLFTLNYDTLLEQAADAEGVVLVDGFVGTLRRVFRPESFDQDFYFPAHTTEGRVHRLDRVLHLYKLHGSITWHREDPSWENPYGLYATFFNENIHHDDVLIYPTPLKYGQVLGLPYSELFRRLESCIVQPQSVLFVIGYGFGDEHVNTLIRQALSVPSFTLVVVDPNPQNDFVNQLEQHGDQRVWIVKGWGNDDDRVLWGLGTFKGFVEHLLPDLREEEIQQRIIETYNALDFQKSTDSSPAGGGSDGD</sequence>
<keyword evidence="2" id="KW-1185">Reference proteome</keyword>
<accession>A0A1B9F7Q5</accession>
<gene>
    <name evidence="1" type="ORF">DBT_0429</name>
</gene>
<dbReference type="OrthoDB" id="9808492at2"/>
<dbReference type="PATRIC" id="fig|1156395.6.peg.434"/>
<dbReference type="EMBL" id="MAGO01000002">
    <property type="protein sequence ID" value="OCC15967.1"/>
    <property type="molecule type" value="Genomic_DNA"/>
</dbReference>
<organism evidence="1 2">
    <name type="scientific">Dissulfuribacter thermophilus</name>
    <dbReference type="NCBI Taxonomy" id="1156395"/>
    <lineage>
        <taxon>Bacteria</taxon>
        <taxon>Pseudomonadati</taxon>
        <taxon>Thermodesulfobacteriota</taxon>
        <taxon>Dissulfuribacteria</taxon>
        <taxon>Dissulfuribacterales</taxon>
        <taxon>Dissulfuribacteraceae</taxon>
        <taxon>Dissulfuribacter</taxon>
    </lineage>
</organism>
<protein>
    <submittedName>
        <fullName evidence="1">Uncharacterized protein</fullName>
    </submittedName>
</protein>